<accession>A0A0B6YT18</accession>
<organism evidence="6">
    <name type="scientific">Arion vulgaris</name>
    <dbReference type="NCBI Taxonomy" id="1028688"/>
    <lineage>
        <taxon>Eukaryota</taxon>
        <taxon>Metazoa</taxon>
        <taxon>Spiralia</taxon>
        <taxon>Lophotrochozoa</taxon>
        <taxon>Mollusca</taxon>
        <taxon>Gastropoda</taxon>
        <taxon>Heterobranchia</taxon>
        <taxon>Euthyneura</taxon>
        <taxon>Panpulmonata</taxon>
        <taxon>Eupulmonata</taxon>
        <taxon>Stylommatophora</taxon>
        <taxon>Helicina</taxon>
        <taxon>Arionoidea</taxon>
        <taxon>Arionidae</taxon>
        <taxon>Arion</taxon>
    </lineage>
</organism>
<dbReference type="PANTHER" id="PTHR10996">
    <property type="entry name" value="2-HYDROXYACID DEHYDROGENASE-RELATED"/>
    <property type="match status" value="1"/>
</dbReference>
<gene>
    <name evidence="6" type="primary">ORF34559</name>
</gene>
<feature type="domain" description="D-isomer specific 2-hydroxyacid dehydrogenase NAD-binding" evidence="5">
    <location>
        <begin position="112"/>
        <end position="289"/>
    </location>
</feature>
<dbReference type="InterPro" id="IPR036291">
    <property type="entry name" value="NAD(P)-bd_dom_sf"/>
</dbReference>
<dbReference type="InterPro" id="IPR029752">
    <property type="entry name" value="D-isomer_DH_CS1"/>
</dbReference>
<evidence type="ECO:0000259" key="4">
    <source>
        <dbReference type="Pfam" id="PF00389"/>
    </source>
</evidence>
<proteinExistence type="inferred from homology"/>
<dbReference type="PROSITE" id="PS00065">
    <property type="entry name" value="D_2_HYDROXYACID_DH_1"/>
    <property type="match status" value="1"/>
</dbReference>
<dbReference type="InterPro" id="IPR006140">
    <property type="entry name" value="D-isomer_DH_NAD-bd"/>
</dbReference>
<evidence type="ECO:0000256" key="3">
    <source>
        <dbReference type="RuleBase" id="RU003719"/>
    </source>
</evidence>
<dbReference type="Pfam" id="PF02826">
    <property type="entry name" value="2-Hacid_dh_C"/>
    <property type="match status" value="1"/>
</dbReference>
<dbReference type="FunFam" id="3.40.50.720:FF:000026">
    <property type="entry name" value="Glyoxylate/hydroxypyruvate reductase B"/>
    <property type="match status" value="1"/>
</dbReference>
<dbReference type="Gene3D" id="3.40.50.720">
    <property type="entry name" value="NAD(P)-binding Rossmann-like Domain"/>
    <property type="match status" value="2"/>
</dbReference>
<feature type="domain" description="D-isomer specific 2-hydroxyacid dehydrogenase catalytic" evidence="4">
    <location>
        <begin position="6"/>
        <end position="311"/>
    </location>
</feature>
<dbReference type="AlphaFoldDB" id="A0A0B6YT18"/>
<dbReference type="CDD" id="cd05301">
    <property type="entry name" value="GDH"/>
    <property type="match status" value="1"/>
</dbReference>
<dbReference type="GO" id="GO:0005829">
    <property type="term" value="C:cytosol"/>
    <property type="evidence" value="ECO:0007669"/>
    <property type="project" value="TreeGrafter"/>
</dbReference>
<reference evidence="6" key="1">
    <citation type="submission" date="2014-12" db="EMBL/GenBank/DDBJ databases">
        <title>Insight into the proteome of Arion vulgaris.</title>
        <authorList>
            <person name="Aradska J."/>
            <person name="Bulat T."/>
            <person name="Smidak R."/>
            <person name="Sarate P."/>
            <person name="Gangsoo J."/>
            <person name="Sialana F."/>
            <person name="Bilban M."/>
            <person name="Lubec G."/>
        </authorList>
    </citation>
    <scope>NUCLEOTIDE SEQUENCE</scope>
    <source>
        <tissue evidence="6">Skin</tissue>
    </source>
</reference>
<protein>
    <recommendedName>
        <fullName evidence="2">Glyoxylate reductase/hydroxypyruvate reductase</fullName>
    </recommendedName>
</protein>
<sequence length="314" mass="34394">MTKPRVYVTRQVHQESIDLLKAHFNVEIWASDEVVPRDELLKNVKGVDALFCTITDKISTEVLDAAGPQLKIVATMSVGMHHINTLECKKRGICVANTPDVASDSAAEFTVTLLLMVARRCLEGAEAVANGEWGLWKPMWICGTEIINRTLGILGFGRVGFGVARRLKPFGVERIIYHDVAKSSLGDVLQAEFVDLDTLFRESDFLVISCALTGVTKNLINKEVFEKMKPTSILINTSRAPVVNTQDLLEALKSGKIAGAGLDVTEPEPLPSDHPLIQLNNCIITPHLATNSTKARLGMAINTAKNIIDTLIRK</sequence>
<dbReference type="SUPFAM" id="SSF52283">
    <property type="entry name" value="Formate/glycerate dehydrogenase catalytic domain-like"/>
    <property type="match status" value="1"/>
</dbReference>
<keyword evidence="1 3" id="KW-0560">Oxidoreductase</keyword>
<evidence type="ECO:0000256" key="2">
    <source>
        <dbReference type="ARBA" id="ARBA00073306"/>
    </source>
</evidence>
<dbReference type="SUPFAM" id="SSF51735">
    <property type="entry name" value="NAD(P)-binding Rossmann-fold domains"/>
    <property type="match status" value="1"/>
</dbReference>
<dbReference type="InterPro" id="IPR006139">
    <property type="entry name" value="D-isomer_2_OHA_DH_cat_dom"/>
</dbReference>
<comment type="similarity">
    <text evidence="3">Belongs to the D-isomer specific 2-hydroxyacid dehydrogenase family.</text>
</comment>
<dbReference type="GO" id="GO:0008465">
    <property type="term" value="F:hydroxypyruvate reductase (NADH) activity"/>
    <property type="evidence" value="ECO:0007669"/>
    <property type="project" value="TreeGrafter"/>
</dbReference>
<dbReference type="InterPro" id="IPR050223">
    <property type="entry name" value="D-isomer_2-hydroxyacid_DH"/>
</dbReference>
<evidence type="ECO:0000313" key="6">
    <source>
        <dbReference type="EMBL" id="CEK58911.1"/>
    </source>
</evidence>
<dbReference type="GO" id="GO:0051287">
    <property type="term" value="F:NAD binding"/>
    <property type="evidence" value="ECO:0007669"/>
    <property type="project" value="InterPro"/>
</dbReference>
<dbReference type="GO" id="GO:0030267">
    <property type="term" value="F:glyoxylate reductase (NADPH) activity"/>
    <property type="evidence" value="ECO:0007669"/>
    <property type="project" value="TreeGrafter"/>
</dbReference>
<dbReference type="PANTHER" id="PTHR10996:SF277">
    <property type="entry name" value="GLYOXYLATE REDUCTASE_HYDROXYPYRUVATE REDUCTASE"/>
    <property type="match status" value="1"/>
</dbReference>
<evidence type="ECO:0000256" key="1">
    <source>
        <dbReference type="ARBA" id="ARBA00023002"/>
    </source>
</evidence>
<name>A0A0B6YT18_9EUPU</name>
<dbReference type="EMBL" id="HACG01012046">
    <property type="protein sequence ID" value="CEK58911.1"/>
    <property type="molecule type" value="Transcribed_RNA"/>
</dbReference>
<dbReference type="Pfam" id="PF00389">
    <property type="entry name" value="2-Hacid_dh"/>
    <property type="match status" value="1"/>
</dbReference>
<evidence type="ECO:0000259" key="5">
    <source>
        <dbReference type="Pfam" id="PF02826"/>
    </source>
</evidence>